<dbReference type="EMBL" id="FPBX01000020">
    <property type="protein sequence ID" value="SFU77750.1"/>
    <property type="molecule type" value="Genomic_DNA"/>
</dbReference>
<proteinExistence type="predicted"/>
<dbReference type="Proteomes" id="UP000183656">
    <property type="component" value="Unassembled WGS sequence"/>
</dbReference>
<dbReference type="AlphaFoldDB" id="A0A1I7IXT0"/>
<feature type="signal peptide" evidence="1">
    <location>
        <begin position="1"/>
        <end position="23"/>
    </location>
</feature>
<reference evidence="2 3" key="1">
    <citation type="submission" date="2016-10" db="EMBL/GenBank/DDBJ databases">
        <authorList>
            <person name="de Groot N.N."/>
        </authorList>
    </citation>
    <scope>NUCLEOTIDE SEQUENCE [LARGE SCALE GENOMIC DNA]</scope>
    <source>
        <strain evidence="2 3">R-24608</strain>
    </source>
</reference>
<dbReference type="InterPro" id="IPR005077">
    <property type="entry name" value="Peptidase_C11"/>
</dbReference>
<evidence type="ECO:0000256" key="1">
    <source>
        <dbReference type="SAM" id="SignalP"/>
    </source>
</evidence>
<evidence type="ECO:0000313" key="2">
    <source>
        <dbReference type="EMBL" id="SFU77750.1"/>
    </source>
</evidence>
<dbReference type="OrthoDB" id="5507507at2"/>
<dbReference type="Pfam" id="PF03415">
    <property type="entry name" value="Peptidase_C11"/>
    <property type="match status" value="1"/>
</dbReference>
<dbReference type="PANTHER" id="PTHR37835">
    <property type="entry name" value="ALPHA-CLOSTRIPAIN"/>
    <property type="match status" value="1"/>
</dbReference>
<sequence>MKRRTLLQHSAALPLLGLLTACGGSGPSEDLPSTAQTTLLVYLVASDLLDGSGAERDLLNMLKARNSANVSVVLQIGGGATAGQYPGIDMQETRRYRLVPRPGTAEGWALQALPDVQQPPAVAMNLPQTLQDFIQWGTRLFPARQYALALWDHGGGPIHGFGNDKALGGGKALSLADIASALKNAGVGFELIGFDCCLMASLEVASGLAPHGRYLVGSEEVTTGWDWTKVVDFIAANPQARGDALGRAIVDSYKAFDETDPLDFTAYSVSDLGKTAALVQVLDQVALTLQSAIASQGLQAWWAIAVARRAAQDFQSNLFQTDADLVDVKSWIHELAKVDMLPAALVSQFDAAFGAMVVHADGGEDDAYGLMMYFPLYSTLNAQLLAKYRAVPFSSTYHALIDTYTAFAASDQMPYIDVGTPRIEGGVAVADVRTVPRPTLQKALPVLTRPFDEGFCALAVDGMAVSMQAATVQDQQIRMARHQLWPMVQGQFVTLLPEDPQDDSLYQIPVLRVDGGRDDNGLLMAMRESDGRLRIRWFVAQGTLAGSSAAMLTLSPGEQYQPQRLNLETHAWEPADIALTAPEGDWLVTLQAPPPPVEYYTLHMVASDLTGQLRSSTPGLVL</sequence>
<dbReference type="PANTHER" id="PTHR37835:SF1">
    <property type="entry name" value="ALPHA-CLOSTRIPAIN"/>
    <property type="match status" value="1"/>
</dbReference>
<protein>
    <recommendedName>
        <fullName evidence="4">Cysteine peptidase C11 family protein</fullName>
    </recommendedName>
</protein>
<dbReference type="STRING" id="343013.SAMN04489707_102034"/>
<dbReference type="Gene3D" id="3.40.50.11970">
    <property type="match status" value="1"/>
</dbReference>
<evidence type="ECO:0000313" key="3">
    <source>
        <dbReference type="Proteomes" id="UP000183656"/>
    </source>
</evidence>
<keyword evidence="1" id="KW-0732">Signal</keyword>
<organism evidence="2 3">
    <name type="scientific">Paenacidovorax caeni</name>
    <dbReference type="NCBI Taxonomy" id="343013"/>
    <lineage>
        <taxon>Bacteria</taxon>
        <taxon>Pseudomonadati</taxon>
        <taxon>Pseudomonadota</taxon>
        <taxon>Betaproteobacteria</taxon>
        <taxon>Burkholderiales</taxon>
        <taxon>Comamonadaceae</taxon>
        <taxon>Paenacidovorax</taxon>
    </lineage>
</organism>
<dbReference type="PROSITE" id="PS51257">
    <property type="entry name" value="PROKAR_LIPOPROTEIN"/>
    <property type="match status" value="1"/>
</dbReference>
<dbReference type="RefSeq" id="WP_054256553.1">
    <property type="nucleotide sequence ID" value="NZ_CYIG01000020.1"/>
</dbReference>
<keyword evidence="3" id="KW-1185">Reference proteome</keyword>
<gene>
    <name evidence="2" type="ORF">SAMN04489707_102034</name>
</gene>
<name>A0A1I7IXT0_9BURK</name>
<accession>A0A1I7IXT0</accession>
<feature type="chain" id="PRO_5010158941" description="Cysteine peptidase C11 family protein" evidence="1">
    <location>
        <begin position="24"/>
        <end position="622"/>
    </location>
</feature>
<evidence type="ECO:0008006" key="4">
    <source>
        <dbReference type="Google" id="ProtNLM"/>
    </source>
</evidence>